<evidence type="ECO:0000313" key="1">
    <source>
        <dbReference type="EMBL" id="SMC79267.1"/>
    </source>
</evidence>
<organism evidence="1 2">
    <name type="scientific">Aristaeella lactis</name>
    <dbReference type="NCBI Taxonomy" id="3046383"/>
    <lineage>
        <taxon>Bacteria</taxon>
        <taxon>Bacillati</taxon>
        <taxon>Bacillota</taxon>
        <taxon>Clostridia</taxon>
        <taxon>Eubacteriales</taxon>
        <taxon>Aristaeellaceae</taxon>
        <taxon>Aristaeella</taxon>
    </lineage>
</organism>
<name>A0AC61PP66_9FIRM</name>
<sequence>MNTETKKSGKRIWFAPLLLSLPFLAVIILAAVRFGPTVIKLISVAIKAAVVS</sequence>
<accession>A0AC61PP66</accession>
<reference evidence="1" key="1">
    <citation type="submission" date="2017-04" db="EMBL/GenBank/DDBJ databases">
        <authorList>
            <person name="Varghese N."/>
            <person name="Submissions S."/>
        </authorList>
    </citation>
    <scope>NUCLEOTIDE SEQUENCE</scope>
    <source>
        <strain evidence="1">WTE2008</strain>
    </source>
</reference>
<keyword evidence="2" id="KW-1185">Reference proteome</keyword>
<gene>
    <name evidence="1" type="ORF">SAMN06297397_2521</name>
</gene>
<dbReference type="EMBL" id="FWXZ01000006">
    <property type="protein sequence ID" value="SMC79267.1"/>
    <property type="molecule type" value="Genomic_DNA"/>
</dbReference>
<evidence type="ECO:0000313" key="2">
    <source>
        <dbReference type="Proteomes" id="UP000192328"/>
    </source>
</evidence>
<protein>
    <submittedName>
        <fullName evidence="1">Uncharacterized protein</fullName>
    </submittedName>
</protein>
<comment type="caution">
    <text evidence="1">The sequence shown here is derived from an EMBL/GenBank/DDBJ whole genome shotgun (WGS) entry which is preliminary data.</text>
</comment>
<proteinExistence type="predicted"/>
<dbReference type="Proteomes" id="UP000192328">
    <property type="component" value="Unassembled WGS sequence"/>
</dbReference>